<feature type="domain" description="Amidohydrolase 3" evidence="8">
    <location>
        <begin position="338"/>
        <end position="418"/>
    </location>
</feature>
<comment type="pathway">
    <text evidence="7">Pyrimidine metabolism; UMP biosynthesis via de novo pathway; (S)-dihydroorotate from bicarbonate: step 3/3.</text>
</comment>
<protein>
    <recommendedName>
        <fullName evidence="7">Dihydroorotase</fullName>
        <shortName evidence="7">DHOase</shortName>
        <ecNumber evidence="7">3.5.2.3</ecNumber>
    </recommendedName>
</protein>
<dbReference type="CDD" id="cd01317">
    <property type="entry name" value="DHOase_IIa"/>
    <property type="match status" value="1"/>
</dbReference>
<dbReference type="Proteomes" id="UP000579136">
    <property type="component" value="Unassembled WGS sequence"/>
</dbReference>
<keyword evidence="11" id="KW-1185">Reference proteome</keyword>
<feature type="binding site" evidence="7">
    <location>
        <position position="301"/>
    </location>
    <ligand>
        <name>Zn(2+)</name>
        <dbReference type="ChEBI" id="CHEBI:29105"/>
        <label>1</label>
    </ligand>
</feature>
<comment type="similarity">
    <text evidence="2 7">Belongs to the metallo-dependent hydrolases superfamily. DHOase family. Class I DHOase subfamily.</text>
</comment>
<accession>A0A9Q2CZJ9</accession>
<keyword evidence="6 7" id="KW-0665">Pyrimidine biosynthesis</keyword>
<feature type="binding site" evidence="7">
    <location>
        <position position="90"/>
    </location>
    <ligand>
        <name>substrate</name>
    </ligand>
</feature>
<dbReference type="InterPro" id="IPR002195">
    <property type="entry name" value="Dihydroorotase_CS"/>
</dbReference>
<dbReference type="Gene3D" id="2.30.40.10">
    <property type="entry name" value="Urease, subunit C, domain 1"/>
    <property type="match status" value="1"/>
</dbReference>
<evidence type="ECO:0000256" key="7">
    <source>
        <dbReference type="HAMAP-Rule" id="MF_00220"/>
    </source>
</evidence>
<dbReference type="AlphaFoldDB" id="A0A9Q2CZJ9"/>
<dbReference type="PROSITE" id="PS00483">
    <property type="entry name" value="DIHYDROOROTASE_2"/>
    <property type="match status" value="1"/>
</dbReference>
<gene>
    <name evidence="7" type="primary">pyrC</name>
    <name evidence="10" type="ORF">HNQ45_001054</name>
</gene>
<dbReference type="GO" id="GO:0044205">
    <property type="term" value="P:'de novo' UMP biosynthetic process"/>
    <property type="evidence" value="ECO:0007669"/>
    <property type="project" value="UniProtKB-UniRule"/>
</dbReference>
<sequence length="420" mass="46040">MLLKRAKLLLDNKFIEKDVLIEDGKIKEINESIEESGHDIIDLEGKLLTPGLVDVHVHFREPGFEHKETIKTGSLAAARGGFTTVCPMPNTKPIIDTVERLDQVNEIIERDAAIRVLPYVSITEGLSGEKLVDFDGLKAHGAFAFTDDGVGVQTAKVMYEAMKKAASINMPIVAHTEDNSLAGTGAVHEGDVSERLDVEGIPSLAESTQIARDVLLAEAADCHYHVCHVSTKESVRVIRDAKRAGIKVTAEVTPHHLVLDENDFKELDPNFKMNPPLRGSDDREALIEGLLDGTIDFIATDHAPHHKDEKAVGVSKAPFGIVGIEHAFQLLYTKLVKTEVFTLQQLVDFMTVKPSKVFNLDSGEIKEGKAADLTIIDLEDHVTITEDGFVSKASNSPFIGEALESDIYMTICDGKIVYEK</sequence>
<feature type="binding site" evidence="7">
    <location>
        <position position="148"/>
    </location>
    <ligand>
        <name>Zn(2+)</name>
        <dbReference type="ChEBI" id="CHEBI:29105"/>
        <label>1</label>
    </ligand>
</feature>
<dbReference type="PROSITE" id="PS00482">
    <property type="entry name" value="DIHYDROOROTASE_1"/>
    <property type="match status" value="1"/>
</dbReference>
<dbReference type="InterPro" id="IPR024403">
    <property type="entry name" value="DHOase_cat"/>
</dbReference>
<dbReference type="InterPro" id="IPR004722">
    <property type="entry name" value="DHOase"/>
</dbReference>
<dbReference type="Pfam" id="PF12890">
    <property type="entry name" value="DHOase"/>
    <property type="match status" value="1"/>
</dbReference>
<dbReference type="HAMAP" id="MF_00220_B">
    <property type="entry name" value="PyrC_classI_B"/>
    <property type="match status" value="1"/>
</dbReference>
<keyword evidence="4 7" id="KW-0378">Hydrolase</keyword>
<dbReference type="RefSeq" id="WP_183674162.1">
    <property type="nucleotide sequence ID" value="NZ_CBCRYX010000004.1"/>
</dbReference>
<dbReference type="GO" id="GO:0005737">
    <property type="term" value="C:cytoplasm"/>
    <property type="evidence" value="ECO:0007669"/>
    <property type="project" value="TreeGrafter"/>
</dbReference>
<organism evidence="10 11">
    <name type="scientific">Nosocomiicoccus ampullae</name>
    <dbReference type="NCBI Taxonomy" id="489910"/>
    <lineage>
        <taxon>Bacteria</taxon>
        <taxon>Bacillati</taxon>
        <taxon>Bacillota</taxon>
        <taxon>Bacilli</taxon>
        <taxon>Bacillales</taxon>
        <taxon>Staphylococcaceae</taxon>
        <taxon>Nosocomiicoccus</taxon>
    </lineage>
</organism>
<dbReference type="NCBIfam" id="NF006837">
    <property type="entry name" value="PRK09357.1-2"/>
    <property type="match status" value="1"/>
</dbReference>
<evidence type="ECO:0000313" key="10">
    <source>
        <dbReference type="EMBL" id="MBB5176167.1"/>
    </source>
</evidence>
<feature type="binding site" evidence="7">
    <location>
        <position position="175"/>
    </location>
    <ligand>
        <name>Zn(2+)</name>
        <dbReference type="ChEBI" id="CHEBI:29105"/>
        <label>2</label>
    </ligand>
</feature>
<dbReference type="InterPro" id="IPR032466">
    <property type="entry name" value="Metal_Hydrolase"/>
</dbReference>
<name>A0A9Q2CZJ9_9STAP</name>
<dbReference type="GO" id="GO:0008270">
    <property type="term" value="F:zinc ion binding"/>
    <property type="evidence" value="ECO:0007669"/>
    <property type="project" value="UniProtKB-UniRule"/>
</dbReference>
<feature type="binding site" evidence="7">
    <location>
        <position position="58"/>
    </location>
    <ligand>
        <name>Zn(2+)</name>
        <dbReference type="ChEBI" id="CHEBI:29105"/>
        <label>1</label>
    </ligand>
</feature>
<evidence type="ECO:0000313" key="11">
    <source>
        <dbReference type="Proteomes" id="UP000579136"/>
    </source>
</evidence>
<dbReference type="NCBIfam" id="TIGR00857">
    <property type="entry name" value="pyrC_multi"/>
    <property type="match status" value="1"/>
</dbReference>
<evidence type="ECO:0000259" key="9">
    <source>
        <dbReference type="Pfam" id="PF12890"/>
    </source>
</evidence>
<dbReference type="SUPFAM" id="SSF51556">
    <property type="entry name" value="Metallo-dependent hydrolases"/>
    <property type="match status" value="1"/>
</dbReference>
<feature type="binding site" evidence="7">
    <location>
        <position position="274"/>
    </location>
    <ligand>
        <name>substrate</name>
    </ligand>
</feature>
<feature type="binding site" evidence="7">
    <location>
        <position position="148"/>
    </location>
    <ligand>
        <name>Zn(2+)</name>
        <dbReference type="ChEBI" id="CHEBI:29105"/>
        <label>2</label>
    </ligand>
</feature>
<dbReference type="EC" id="3.5.2.3" evidence="7"/>
<feature type="binding site" evidence="7">
    <location>
        <begin position="58"/>
        <end position="60"/>
    </location>
    <ligand>
        <name>substrate</name>
    </ligand>
</feature>
<dbReference type="PANTHER" id="PTHR43668:SF2">
    <property type="entry name" value="ALLANTOINASE"/>
    <property type="match status" value="1"/>
</dbReference>
<evidence type="ECO:0000256" key="3">
    <source>
        <dbReference type="ARBA" id="ARBA00022723"/>
    </source>
</evidence>
<feature type="binding site" evidence="7">
    <location>
        <begin position="319"/>
        <end position="320"/>
    </location>
    <ligand>
        <name>substrate</name>
    </ligand>
</feature>
<comment type="cofactor">
    <cofactor evidence="7">
        <name>Zn(2+)</name>
        <dbReference type="ChEBI" id="CHEBI:29105"/>
    </cofactor>
    <text evidence="7">Binds 2 Zn(2+) ions per subunit.</text>
</comment>
<evidence type="ECO:0000256" key="1">
    <source>
        <dbReference type="ARBA" id="ARBA00002368"/>
    </source>
</evidence>
<dbReference type="SUPFAM" id="SSF51338">
    <property type="entry name" value="Composite domain of metallo-dependent hydrolases"/>
    <property type="match status" value="1"/>
</dbReference>
<keyword evidence="3 7" id="KW-0479">Metal-binding</keyword>
<reference evidence="10 11" key="1">
    <citation type="submission" date="2020-08" db="EMBL/GenBank/DDBJ databases">
        <title>Genomic Encyclopedia of Type Strains, Phase IV (KMG-IV): sequencing the most valuable type-strain genomes for metagenomic binning, comparative biology and taxonomic classification.</title>
        <authorList>
            <person name="Goeker M."/>
        </authorList>
    </citation>
    <scope>NUCLEOTIDE SEQUENCE [LARGE SCALE GENOMIC DNA]</scope>
    <source>
        <strain evidence="10 11">DSM 19163</strain>
    </source>
</reference>
<evidence type="ECO:0000256" key="5">
    <source>
        <dbReference type="ARBA" id="ARBA00022833"/>
    </source>
</evidence>
<comment type="catalytic activity">
    <reaction evidence="7">
        <text>(S)-dihydroorotate + H2O = N-carbamoyl-L-aspartate + H(+)</text>
        <dbReference type="Rhea" id="RHEA:24296"/>
        <dbReference type="ChEBI" id="CHEBI:15377"/>
        <dbReference type="ChEBI" id="CHEBI:15378"/>
        <dbReference type="ChEBI" id="CHEBI:30864"/>
        <dbReference type="ChEBI" id="CHEBI:32814"/>
        <dbReference type="EC" id="3.5.2.3"/>
    </reaction>
</comment>
<evidence type="ECO:0000256" key="2">
    <source>
        <dbReference type="ARBA" id="ARBA00010286"/>
    </source>
</evidence>
<evidence type="ECO:0000256" key="6">
    <source>
        <dbReference type="ARBA" id="ARBA00022975"/>
    </source>
</evidence>
<dbReference type="GO" id="GO:0004038">
    <property type="term" value="F:allantoinase activity"/>
    <property type="evidence" value="ECO:0007669"/>
    <property type="project" value="TreeGrafter"/>
</dbReference>
<dbReference type="EMBL" id="JACHHF010000005">
    <property type="protein sequence ID" value="MBB5176167.1"/>
    <property type="molecule type" value="Genomic_DNA"/>
</dbReference>
<feature type="active site" evidence="7">
    <location>
        <position position="301"/>
    </location>
</feature>
<dbReference type="InterPro" id="IPR013108">
    <property type="entry name" value="Amidohydro_3"/>
</dbReference>
<dbReference type="GO" id="GO:0004151">
    <property type="term" value="F:dihydroorotase activity"/>
    <property type="evidence" value="ECO:0007669"/>
    <property type="project" value="UniProtKB-UniRule"/>
</dbReference>
<dbReference type="Gene3D" id="3.20.20.140">
    <property type="entry name" value="Metal-dependent hydrolases"/>
    <property type="match status" value="1"/>
</dbReference>
<feature type="binding site" evidence="7">
    <location>
        <position position="228"/>
    </location>
    <ligand>
        <name>Zn(2+)</name>
        <dbReference type="ChEBI" id="CHEBI:29105"/>
        <label>2</label>
    </ligand>
</feature>
<dbReference type="GO" id="GO:0006145">
    <property type="term" value="P:purine nucleobase catabolic process"/>
    <property type="evidence" value="ECO:0007669"/>
    <property type="project" value="TreeGrafter"/>
</dbReference>
<keyword evidence="5 7" id="KW-0862">Zinc</keyword>
<evidence type="ECO:0000259" key="8">
    <source>
        <dbReference type="Pfam" id="PF07969"/>
    </source>
</evidence>
<feature type="binding site" evidence="7">
    <location>
        <position position="305"/>
    </location>
    <ligand>
        <name>substrate</name>
    </ligand>
</feature>
<feature type="domain" description="Dihydroorotase catalytic" evidence="9">
    <location>
        <begin position="45"/>
        <end position="234"/>
    </location>
</feature>
<comment type="function">
    <text evidence="1 7">Catalyzes the reversible cyclization of carbamoyl aspartate to dihydroorotate.</text>
</comment>
<dbReference type="Pfam" id="PF07969">
    <property type="entry name" value="Amidohydro_3"/>
    <property type="match status" value="1"/>
</dbReference>
<evidence type="ECO:0000256" key="4">
    <source>
        <dbReference type="ARBA" id="ARBA00022801"/>
    </source>
</evidence>
<comment type="caution">
    <text evidence="10">The sequence shown here is derived from an EMBL/GenBank/DDBJ whole genome shotgun (WGS) entry which is preliminary data.</text>
</comment>
<dbReference type="PANTHER" id="PTHR43668">
    <property type="entry name" value="ALLANTOINASE"/>
    <property type="match status" value="1"/>
</dbReference>
<feature type="binding site" evidence="7">
    <location>
        <position position="56"/>
    </location>
    <ligand>
        <name>Zn(2+)</name>
        <dbReference type="ChEBI" id="CHEBI:29105"/>
        <label>1</label>
    </ligand>
</feature>
<dbReference type="InterPro" id="IPR050138">
    <property type="entry name" value="DHOase/Allantoinase_Hydrolase"/>
</dbReference>
<dbReference type="InterPro" id="IPR011059">
    <property type="entry name" value="Metal-dep_hydrolase_composite"/>
</dbReference>
<proteinExistence type="inferred from homology"/>